<dbReference type="InterPro" id="IPR016084">
    <property type="entry name" value="Haem_Oase-like_multi-hlx"/>
</dbReference>
<feature type="domain" description="Thiaminase-2/PQQC" evidence="1">
    <location>
        <begin position="218"/>
        <end position="303"/>
    </location>
</feature>
<dbReference type="PANTHER" id="PTHR43198:SF2">
    <property type="entry name" value="SI:CH1073-67J19.1-RELATED"/>
    <property type="match status" value="1"/>
</dbReference>
<dbReference type="AlphaFoldDB" id="A0A1Y1HWX5"/>
<sequence>MVSVNPAIGLASPAPISERLWLSCSDLAARALACPFVSQLAAGKLRKLTFQHYIAQNAFYLAALAETYERAGTYIKDSEAKRLLWELREAVVLELGRYDGYANAWVIDLKDHPEPSEATKKYIDFLIRATSRAQNVALPSAFREGETVANRLKPLEVESCTYDEKSSRNGIELGDQSVDGFSDLLEKVERQATKVLDPKQQTNHRNLMDQRFSPKNCSAAKAVAALLPCMQLYAFLGRELSRGNDLEGHPYKDWITSHASAEFQAASAKMETILDSVCQQDDSLEALLPVYREAMLLELNFFAGQPALLPAAPH</sequence>
<keyword evidence="3" id="KW-1185">Reference proteome</keyword>
<dbReference type="PANTHER" id="PTHR43198">
    <property type="entry name" value="BIFUNCTIONAL TH2 PROTEIN"/>
    <property type="match status" value="1"/>
</dbReference>
<dbReference type="CDD" id="cd19368">
    <property type="entry name" value="TenA_C_AtTH2-like"/>
    <property type="match status" value="1"/>
</dbReference>
<dbReference type="SUPFAM" id="SSF48613">
    <property type="entry name" value="Heme oxygenase-like"/>
    <property type="match status" value="2"/>
</dbReference>
<dbReference type="GO" id="GO:0006772">
    <property type="term" value="P:thiamine metabolic process"/>
    <property type="evidence" value="ECO:0007669"/>
    <property type="project" value="UniProtKB-ARBA"/>
</dbReference>
<evidence type="ECO:0000313" key="3">
    <source>
        <dbReference type="Proteomes" id="UP000054558"/>
    </source>
</evidence>
<proteinExistence type="predicted"/>
<dbReference type="EMBL" id="DF237030">
    <property type="protein sequence ID" value="GAQ81471.1"/>
    <property type="molecule type" value="Genomic_DNA"/>
</dbReference>
<reference evidence="2 3" key="1">
    <citation type="journal article" date="2014" name="Nat. Commun.">
        <title>Klebsormidium flaccidum genome reveals primary factors for plant terrestrial adaptation.</title>
        <authorList>
            <person name="Hori K."/>
            <person name="Maruyama F."/>
            <person name="Fujisawa T."/>
            <person name="Togashi T."/>
            <person name="Yamamoto N."/>
            <person name="Seo M."/>
            <person name="Sato S."/>
            <person name="Yamada T."/>
            <person name="Mori H."/>
            <person name="Tajima N."/>
            <person name="Moriyama T."/>
            <person name="Ikeuchi M."/>
            <person name="Watanabe M."/>
            <person name="Wada H."/>
            <person name="Kobayashi K."/>
            <person name="Saito M."/>
            <person name="Masuda T."/>
            <person name="Sasaki-Sekimoto Y."/>
            <person name="Mashiguchi K."/>
            <person name="Awai K."/>
            <person name="Shimojima M."/>
            <person name="Masuda S."/>
            <person name="Iwai M."/>
            <person name="Nobusawa T."/>
            <person name="Narise T."/>
            <person name="Kondo S."/>
            <person name="Saito H."/>
            <person name="Sato R."/>
            <person name="Murakawa M."/>
            <person name="Ihara Y."/>
            <person name="Oshima-Yamada Y."/>
            <person name="Ohtaka K."/>
            <person name="Satoh M."/>
            <person name="Sonobe K."/>
            <person name="Ishii M."/>
            <person name="Ohtani R."/>
            <person name="Kanamori-Sato M."/>
            <person name="Honoki R."/>
            <person name="Miyazaki D."/>
            <person name="Mochizuki H."/>
            <person name="Umetsu J."/>
            <person name="Higashi K."/>
            <person name="Shibata D."/>
            <person name="Kamiya Y."/>
            <person name="Sato N."/>
            <person name="Nakamura Y."/>
            <person name="Tabata S."/>
            <person name="Ida S."/>
            <person name="Kurokawa K."/>
            <person name="Ohta H."/>
        </authorList>
    </citation>
    <scope>NUCLEOTIDE SEQUENCE [LARGE SCALE GENOMIC DNA]</scope>
    <source>
        <strain evidence="2 3">NIES-2285</strain>
    </source>
</reference>
<protein>
    <recommendedName>
        <fullName evidence="1">Thiaminase-2/PQQC domain-containing protein</fullName>
    </recommendedName>
</protein>
<name>A0A1Y1HWX5_KLENI</name>
<dbReference type="STRING" id="105231.A0A1Y1HWX5"/>
<dbReference type="InterPro" id="IPR050967">
    <property type="entry name" value="Thiamine_Salvage_TenA"/>
</dbReference>
<dbReference type="Pfam" id="PF03070">
    <property type="entry name" value="TENA_THI-4"/>
    <property type="match status" value="2"/>
</dbReference>
<dbReference type="OrthoDB" id="10028886at2759"/>
<gene>
    <name evidence="2" type="ORF">KFL_000810120</name>
</gene>
<organism evidence="2 3">
    <name type="scientific">Klebsormidium nitens</name>
    <name type="common">Green alga</name>
    <name type="synonym">Ulothrix nitens</name>
    <dbReference type="NCBI Taxonomy" id="105231"/>
    <lineage>
        <taxon>Eukaryota</taxon>
        <taxon>Viridiplantae</taxon>
        <taxon>Streptophyta</taxon>
        <taxon>Klebsormidiophyceae</taxon>
        <taxon>Klebsormidiales</taxon>
        <taxon>Klebsormidiaceae</taxon>
        <taxon>Klebsormidium</taxon>
    </lineage>
</organism>
<dbReference type="GO" id="GO:0005829">
    <property type="term" value="C:cytosol"/>
    <property type="evidence" value="ECO:0000318"/>
    <property type="project" value="GO_Central"/>
</dbReference>
<accession>A0A1Y1HWX5</accession>
<feature type="domain" description="Thiaminase-2/PQQC" evidence="1">
    <location>
        <begin position="35"/>
        <end position="136"/>
    </location>
</feature>
<dbReference type="Gene3D" id="1.20.910.10">
    <property type="entry name" value="Heme oxygenase-like"/>
    <property type="match status" value="2"/>
</dbReference>
<evidence type="ECO:0000313" key="2">
    <source>
        <dbReference type="EMBL" id="GAQ81471.1"/>
    </source>
</evidence>
<evidence type="ECO:0000259" key="1">
    <source>
        <dbReference type="Pfam" id="PF03070"/>
    </source>
</evidence>
<dbReference type="Proteomes" id="UP000054558">
    <property type="component" value="Unassembled WGS sequence"/>
</dbReference>
<dbReference type="InterPro" id="IPR004305">
    <property type="entry name" value="Thiaminase-2/PQQC"/>
</dbReference>